<dbReference type="EMBL" id="JH687555">
    <property type="protein sequence ID" value="EIN04241.1"/>
    <property type="molecule type" value="Genomic_DNA"/>
</dbReference>
<dbReference type="OMA" id="PHTHYSS"/>
<dbReference type="eggNOG" id="ENOG502SPWT">
    <property type="taxonomic scope" value="Eukaryota"/>
</dbReference>
<evidence type="ECO:0000313" key="3">
    <source>
        <dbReference type="Proteomes" id="UP000054196"/>
    </source>
</evidence>
<dbReference type="OrthoDB" id="2162994at2759"/>
<feature type="region of interest" description="Disordered" evidence="1">
    <location>
        <begin position="1"/>
        <end position="48"/>
    </location>
</feature>
<feature type="region of interest" description="Disordered" evidence="1">
    <location>
        <begin position="218"/>
        <end position="384"/>
    </location>
</feature>
<name>R7S4R9_PUNST</name>
<dbReference type="RefSeq" id="XP_007388384.1">
    <property type="nucleotide sequence ID" value="XM_007388322.1"/>
</dbReference>
<accession>R7S4R9</accession>
<gene>
    <name evidence="2" type="ORF">PUNSTDRAFT_55576</name>
</gene>
<dbReference type="Proteomes" id="UP000054196">
    <property type="component" value="Unassembled WGS sequence"/>
</dbReference>
<feature type="compositionally biased region" description="Basic and acidic residues" evidence="1">
    <location>
        <begin position="9"/>
        <end position="30"/>
    </location>
</feature>
<dbReference type="GeneID" id="18884006"/>
<sequence length="410" mass="42215">MLLEAADGSEERERRRSGSPDYRDRRRERYPPGAYGVNGHYGAPPPHAMGPGSYHAGYPHASGAMPPGPLPAPGQLQTYQTHIFAPPVTGAPVKKPKGGAPPMPLPGPGTAPQGHAVQQQPLVPAGSTGSVMTLGPNGSVISGPSTVGGPGGFPPTNNSGQRICRQCGVAGRYKDGKCVEKWGPGPEGPGTVCDRCRKKMKRVERRGTMEAQQIARGDAAALAHHHSIPRQPPTAVGLQRTGTEALSVPAPQGPGLGPHGTQLLSPRGSFREVTNTGVGAAVNGTSARKSSSPYTSARRHFSPPYGHGTSDRHRAKSHSGSSVSGSPLSQPSGASSTEKVPSPELRDSRTGNNAMEVDEGDADAEGDEIDADADGETNVEGEAEVDAEADADAELLEAVDAAEAAHAGDD</sequence>
<dbReference type="KEGG" id="psq:PUNSTDRAFT_55576"/>
<dbReference type="HOGENOM" id="CLU_719688_0_0_1"/>
<dbReference type="AlphaFoldDB" id="R7S4R9"/>
<feature type="compositionally biased region" description="Acidic residues" evidence="1">
    <location>
        <begin position="356"/>
        <end position="384"/>
    </location>
</feature>
<evidence type="ECO:0000313" key="2">
    <source>
        <dbReference type="EMBL" id="EIN04241.1"/>
    </source>
</evidence>
<evidence type="ECO:0000256" key="1">
    <source>
        <dbReference type="SAM" id="MobiDB-lite"/>
    </source>
</evidence>
<protein>
    <submittedName>
        <fullName evidence="2">Uncharacterized protein</fullName>
    </submittedName>
</protein>
<feature type="compositionally biased region" description="Polar residues" evidence="1">
    <location>
        <begin position="272"/>
        <end position="295"/>
    </location>
</feature>
<organism evidence="2 3">
    <name type="scientific">Punctularia strigosozonata (strain HHB-11173)</name>
    <name type="common">White-rot fungus</name>
    <dbReference type="NCBI Taxonomy" id="741275"/>
    <lineage>
        <taxon>Eukaryota</taxon>
        <taxon>Fungi</taxon>
        <taxon>Dikarya</taxon>
        <taxon>Basidiomycota</taxon>
        <taxon>Agaricomycotina</taxon>
        <taxon>Agaricomycetes</taxon>
        <taxon>Corticiales</taxon>
        <taxon>Punctulariaceae</taxon>
        <taxon>Punctularia</taxon>
    </lineage>
</organism>
<reference evidence="3" key="1">
    <citation type="journal article" date="2012" name="Science">
        <title>The Paleozoic origin of enzymatic lignin decomposition reconstructed from 31 fungal genomes.</title>
        <authorList>
            <person name="Floudas D."/>
            <person name="Binder M."/>
            <person name="Riley R."/>
            <person name="Barry K."/>
            <person name="Blanchette R.A."/>
            <person name="Henrissat B."/>
            <person name="Martinez A.T."/>
            <person name="Otillar R."/>
            <person name="Spatafora J.W."/>
            <person name="Yadav J.S."/>
            <person name="Aerts A."/>
            <person name="Benoit I."/>
            <person name="Boyd A."/>
            <person name="Carlson A."/>
            <person name="Copeland A."/>
            <person name="Coutinho P.M."/>
            <person name="de Vries R.P."/>
            <person name="Ferreira P."/>
            <person name="Findley K."/>
            <person name="Foster B."/>
            <person name="Gaskell J."/>
            <person name="Glotzer D."/>
            <person name="Gorecki P."/>
            <person name="Heitman J."/>
            <person name="Hesse C."/>
            <person name="Hori C."/>
            <person name="Igarashi K."/>
            <person name="Jurgens J.A."/>
            <person name="Kallen N."/>
            <person name="Kersten P."/>
            <person name="Kohler A."/>
            <person name="Kuees U."/>
            <person name="Kumar T.K.A."/>
            <person name="Kuo A."/>
            <person name="LaButti K."/>
            <person name="Larrondo L.F."/>
            <person name="Lindquist E."/>
            <person name="Ling A."/>
            <person name="Lombard V."/>
            <person name="Lucas S."/>
            <person name="Lundell T."/>
            <person name="Martin R."/>
            <person name="McLaughlin D.J."/>
            <person name="Morgenstern I."/>
            <person name="Morin E."/>
            <person name="Murat C."/>
            <person name="Nagy L.G."/>
            <person name="Nolan M."/>
            <person name="Ohm R.A."/>
            <person name="Patyshakuliyeva A."/>
            <person name="Rokas A."/>
            <person name="Ruiz-Duenas F.J."/>
            <person name="Sabat G."/>
            <person name="Salamov A."/>
            <person name="Samejima M."/>
            <person name="Schmutz J."/>
            <person name="Slot J.C."/>
            <person name="St John F."/>
            <person name="Stenlid J."/>
            <person name="Sun H."/>
            <person name="Sun S."/>
            <person name="Syed K."/>
            <person name="Tsang A."/>
            <person name="Wiebenga A."/>
            <person name="Young D."/>
            <person name="Pisabarro A."/>
            <person name="Eastwood D.C."/>
            <person name="Martin F."/>
            <person name="Cullen D."/>
            <person name="Grigoriev I.V."/>
            <person name="Hibbett D.S."/>
        </authorList>
    </citation>
    <scope>NUCLEOTIDE SEQUENCE [LARGE SCALE GENOMIC DNA]</scope>
    <source>
        <strain evidence="3">HHB-11173 SS5</strain>
    </source>
</reference>
<feature type="compositionally biased region" description="Low complexity" evidence="1">
    <location>
        <begin position="318"/>
        <end position="333"/>
    </location>
</feature>
<keyword evidence="3" id="KW-1185">Reference proteome</keyword>
<proteinExistence type="predicted"/>